<dbReference type="RefSeq" id="WP_377123503.1">
    <property type="nucleotide sequence ID" value="NZ_JBHRSD010000014.1"/>
</dbReference>
<dbReference type="CDD" id="cd14727">
    <property type="entry name" value="ChanN-like"/>
    <property type="match status" value="1"/>
</dbReference>
<dbReference type="Proteomes" id="UP001595453">
    <property type="component" value="Unassembled WGS sequence"/>
</dbReference>
<keyword evidence="3" id="KW-1185">Reference proteome</keyword>
<reference evidence="3" key="1">
    <citation type="journal article" date="2019" name="Int. J. Syst. Evol. Microbiol.">
        <title>The Global Catalogue of Microorganisms (GCM) 10K type strain sequencing project: providing services to taxonomists for standard genome sequencing and annotation.</title>
        <authorList>
            <consortium name="The Broad Institute Genomics Platform"/>
            <consortium name="The Broad Institute Genome Sequencing Center for Infectious Disease"/>
            <person name="Wu L."/>
            <person name="Ma J."/>
        </authorList>
    </citation>
    <scope>NUCLEOTIDE SEQUENCE [LARGE SCALE GENOMIC DNA]</scope>
    <source>
        <strain evidence="3">KCTC 42730</strain>
    </source>
</reference>
<comment type="caution">
    <text evidence="2">The sequence shown here is derived from an EMBL/GenBank/DDBJ whole genome shotgun (WGS) entry which is preliminary data.</text>
</comment>
<organism evidence="2 3">
    <name type="scientific">Pseudoalteromonas fenneropenaei</name>
    <dbReference type="NCBI Taxonomy" id="1737459"/>
    <lineage>
        <taxon>Bacteria</taxon>
        <taxon>Pseudomonadati</taxon>
        <taxon>Pseudomonadota</taxon>
        <taxon>Gammaproteobacteria</taxon>
        <taxon>Alteromonadales</taxon>
        <taxon>Pseudoalteromonadaceae</taxon>
        <taxon>Pseudoalteromonas</taxon>
    </lineage>
</organism>
<accession>A0ABV7CJJ3</accession>
<evidence type="ECO:0000313" key="3">
    <source>
        <dbReference type="Proteomes" id="UP001595453"/>
    </source>
</evidence>
<feature type="domain" description="Haem-binding uptake Tiki superfamily ChaN" evidence="1">
    <location>
        <begin position="35"/>
        <end position="242"/>
    </location>
</feature>
<evidence type="ECO:0000259" key="1">
    <source>
        <dbReference type="Pfam" id="PF04187"/>
    </source>
</evidence>
<proteinExistence type="predicted"/>
<protein>
    <submittedName>
        <fullName evidence="2">ChaN family lipoprotein</fullName>
    </submittedName>
</protein>
<keyword evidence="2" id="KW-0449">Lipoprotein</keyword>
<dbReference type="EMBL" id="JBHRSD010000014">
    <property type="protein sequence ID" value="MFC3032722.1"/>
    <property type="molecule type" value="Genomic_DNA"/>
</dbReference>
<sequence length="314" mass="34834">MTKPAIAQQLAANLATAYDYQLLDANYQPVTEPKLVASLAQSDVVLIGEYHGNHASHLLQMRLLAALHIYSQQQNRPLVLSMEMFTREQQTIVDDYLAGKVGEHYLINKAPAWKNYSASYRPLVEYAKQHGLPIIAANAPADVVRCIGAQGETYVDKLPLNQRRLLAEAPFMAVPNYADKFYALMVGSGHTVSERAKQSYAAQLARDNTMAEAILTARRAYPNALVVHINGSFHSAERLGTAGALLQRAPALKVRVVTPLYPDAVAEQQAKAPQQDEMYYLLKPLPPEYVDEAYKQSVFTEMFKTAKEKAKACL</sequence>
<dbReference type="Gene3D" id="3.40.50.11550">
    <property type="match status" value="1"/>
</dbReference>
<gene>
    <name evidence="2" type="ORF">ACFOEE_09330</name>
</gene>
<dbReference type="SUPFAM" id="SSF159501">
    <property type="entry name" value="EreA/ChaN-like"/>
    <property type="match status" value="1"/>
</dbReference>
<dbReference type="InterPro" id="IPR007314">
    <property type="entry name" value="Cofac_haem-bd_dom"/>
</dbReference>
<dbReference type="Pfam" id="PF04187">
    <property type="entry name" value="Cofac_haem_bdg"/>
    <property type="match status" value="1"/>
</dbReference>
<name>A0ABV7CJJ3_9GAMM</name>
<evidence type="ECO:0000313" key="2">
    <source>
        <dbReference type="EMBL" id="MFC3032722.1"/>
    </source>
</evidence>